<dbReference type="EMBL" id="CAMXCT030004378">
    <property type="protein sequence ID" value="CAL4796084.1"/>
    <property type="molecule type" value="Genomic_DNA"/>
</dbReference>
<proteinExistence type="predicted"/>
<keyword evidence="1" id="KW-0862">Zinc</keyword>
<organism evidence="4">
    <name type="scientific">Cladocopium goreaui</name>
    <dbReference type="NCBI Taxonomy" id="2562237"/>
    <lineage>
        <taxon>Eukaryota</taxon>
        <taxon>Sar</taxon>
        <taxon>Alveolata</taxon>
        <taxon>Dinophyceae</taxon>
        <taxon>Suessiales</taxon>
        <taxon>Symbiodiniaceae</taxon>
        <taxon>Cladocopium</taxon>
    </lineage>
</organism>
<evidence type="ECO:0000313" key="5">
    <source>
        <dbReference type="EMBL" id="CAL4796084.1"/>
    </source>
</evidence>
<dbReference type="Pfam" id="PF00098">
    <property type="entry name" value="zf-CCHC"/>
    <property type="match status" value="1"/>
</dbReference>
<dbReference type="Gene3D" id="4.10.60.10">
    <property type="entry name" value="Zinc finger, CCHC-type"/>
    <property type="match status" value="1"/>
</dbReference>
<reference evidence="4" key="1">
    <citation type="submission" date="2022-10" db="EMBL/GenBank/DDBJ databases">
        <authorList>
            <person name="Chen Y."/>
            <person name="Dougan E. K."/>
            <person name="Chan C."/>
            <person name="Rhodes N."/>
            <person name="Thang M."/>
        </authorList>
    </citation>
    <scope>NUCLEOTIDE SEQUENCE</scope>
</reference>
<accession>A0A9P1GFJ0</accession>
<feature type="domain" description="CCHC-type" evidence="3">
    <location>
        <begin position="74"/>
        <end position="89"/>
    </location>
</feature>
<dbReference type="GO" id="GO:0008270">
    <property type="term" value="F:zinc ion binding"/>
    <property type="evidence" value="ECO:0007669"/>
    <property type="project" value="UniProtKB-KW"/>
</dbReference>
<dbReference type="PROSITE" id="PS00141">
    <property type="entry name" value="ASP_PROTEASE"/>
    <property type="match status" value="1"/>
</dbReference>
<dbReference type="PROSITE" id="PS50158">
    <property type="entry name" value="ZF_CCHC"/>
    <property type="match status" value="1"/>
</dbReference>
<gene>
    <name evidence="4" type="ORF">C1SCF055_LOCUS34178</name>
</gene>
<dbReference type="SUPFAM" id="SSF57756">
    <property type="entry name" value="Retrovirus zinc finger-like domains"/>
    <property type="match status" value="1"/>
</dbReference>
<evidence type="ECO:0000313" key="4">
    <source>
        <dbReference type="EMBL" id="CAI4008772.1"/>
    </source>
</evidence>
<evidence type="ECO:0000256" key="1">
    <source>
        <dbReference type="PROSITE-ProRule" id="PRU00047"/>
    </source>
</evidence>
<dbReference type="Proteomes" id="UP001152797">
    <property type="component" value="Unassembled WGS sequence"/>
</dbReference>
<keyword evidence="1" id="KW-0479">Metal-binding</keyword>
<feature type="compositionally biased region" description="Low complexity" evidence="2">
    <location>
        <begin position="93"/>
        <end position="107"/>
    </location>
</feature>
<comment type="caution">
    <text evidence="4">The sequence shown here is derived from an EMBL/GenBank/DDBJ whole genome shotgun (WGS) entry which is preliminary data.</text>
</comment>
<keyword evidence="1" id="KW-0863">Zinc-finger</keyword>
<evidence type="ECO:0000256" key="2">
    <source>
        <dbReference type="SAM" id="MobiDB-lite"/>
    </source>
</evidence>
<dbReference type="AlphaFoldDB" id="A0A9P1GFJ0"/>
<protein>
    <submittedName>
        <fullName evidence="5">CCHC-type domain-containing protein</fullName>
    </submittedName>
</protein>
<keyword evidence="6" id="KW-1185">Reference proteome</keyword>
<sequence length="456" mass="50711">MQDAVQEDESLAATFNAHTDARRRLSERFRNRGFWPTSSSKGKGKGSKGRGKFSGKGNFNNRKSLQQRILESNCRHCGRKGHWRAECPERSRNSNAAAANPAPTMTSMTMSSETTVEGTLPLEFVHLPEIVESTVDVPSPHEAYVSEPASTCVSSEHSPASTSEQAMLPPLAQAEPVLYASTGASGILDSGATKTVMGSQTLKATLDIEKQVLLSPFLGEPIRLNLNNRGLFLVDVNELSMASNGKMPAAETFVHETVNTKPVQSAKDSRAQQVLLTCPDLSLLNMSLTERLSRLEQDQGEADAMSAFKEMTLEEMGHVPVTFGKTHMGKSFMEIWTLEKKWLMWFIKTYQTSTKPEHMKLVIYTERMIEQAEQESQSSHHQKPVTQPRPKPKAKDQVLTSVETPVPEVINEEPWMESDMIYVPPSVHQEEINQLQSRMANLEGALHEILSHIRQG</sequence>
<feature type="region of interest" description="Disordered" evidence="2">
    <location>
        <begin position="88"/>
        <end position="107"/>
    </location>
</feature>
<evidence type="ECO:0000259" key="3">
    <source>
        <dbReference type="PROSITE" id="PS50158"/>
    </source>
</evidence>
<feature type="region of interest" description="Disordered" evidence="2">
    <location>
        <begin position="372"/>
        <end position="400"/>
    </location>
</feature>
<dbReference type="InterPro" id="IPR001878">
    <property type="entry name" value="Znf_CCHC"/>
</dbReference>
<reference evidence="5 6" key="2">
    <citation type="submission" date="2024-05" db="EMBL/GenBank/DDBJ databases">
        <authorList>
            <person name="Chen Y."/>
            <person name="Shah S."/>
            <person name="Dougan E. K."/>
            <person name="Thang M."/>
            <person name="Chan C."/>
        </authorList>
    </citation>
    <scope>NUCLEOTIDE SEQUENCE [LARGE SCALE GENOMIC DNA]</scope>
</reference>
<dbReference type="EMBL" id="CAMXCT020004378">
    <property type="protein sequence ID" value="CAL1162147.1"/>
    <property type="molecule type" value="Genomic_DNA"/>
</dbReference>
<dbReference type="GO" id="GO:0006508">
    <property type="term" value="P:proteolysis"/>
    <property type="evidence" value="ECO:0007669"/>
    <property type="project" value="InterPro"/>
</dbReference>
<dbReference type="EMBL" id="CAMXCT010004378">
    <property type="protein sequence ID" value="CAI4008772.1"/>
    <property type="molecule type" value="Genomic_DNA"/>
</dbReference>
<evidence type="ECO:0000313" key="6">
    <source>
        <dbReference type="Proteomes" id="UP001152797"/>
    </source>
</evidence>
<dbReference type="InterPro" id="IPR036875">
    <property type="entry name" value="Znf_CCHC_sf"/>
</dbReference>
<dbReference type="InterPro" id="IPR001969">
    <property type="entry name" value="Aspartic_peptidase_AS"/>
</dbReference>
<feature type="region of interest" description="Disordered" evidence="2">
    <location>
        <begin position="28"/>
        <end position="62"/>
    </location>
</feature>
<name>A0A9P1GFJ0_9DINO</name>
<dbReference type="GO" id="GO:0004190">
    <property type="term" value="F:aspartic-type endopeptidase activity"/>
    <property type="evidence" value="ECO:0007669"/>
    <property type="project" value="InterPro"/>
</dbReference>
<feature type="compositionally biased region" description="Basic residues" evidence="2">
    <location>
        <begin position="42"/>
        <end position="53"/>
    </location>
</feature>
<dbReference type="GO" id="GO:0003676">
    <property type="term" value="F:nucleic acid binding"/>
    <property type="evidence" value="ECO:0007669"/>
    <property type="project" value="InterPro"/>
</dbReference>